<evidence type="ECO:0000256" key="1">
    <source>
        <dbReference type="ARBA" id="ARBA00004141"/>
    </source>
</evidence>
<organism evidence="7 8">
    <name type="scientific">Lepraria finkii</name>
    <dbReference type="NCBI Taxonomy" id="1340010"/>
    <lineage>
        <taxon>Eukaryota</taxon>
        <taxon>Fungi</taxon>
        <taxon>Dikarya</taxon>
        <taxon>Ascomycota</taxon>
        <taxon>Pezizomycotina</taxon>
        <taxon>Lecanoromycetes</taxon>
        <taxon>OSLEUM clade</taxon>
        <taxon>Lecanoromycetidae</taxon>
        <taxon>Lecanorales</taxon>
        <taxon>Lecanorineae</taxon>
        <taxon>Stereocaulaceae</taxon>
        <taxon>Lepraria</taxon>
    </lineage>
</organism>
<dbReference type="Pfam" id="PF26616">
    <property type="entry name" value="CorA-like"/>
    <property type="match status" value="2"/>
</dbReference>
<name>A0ABR4ATT5_9LECA</name>
<proteinExistence type="predicted"/>
<dbReference type="SUPFAM" id="SSF144083">
    <property type="entry name" value="Magnesium transport protein CorA, transmembrane region"/>
    <property type="match status" value="1"/>
</dbReference>
<evidence type="ECO:0000256" key="3">
    <source>
        <dbReference type="ARBA" id="ARBA00022989"/>
    </source>
</evidence>
<evidence type="ECO:0000256" key="5">
    <source>
        <dbReference type="SAM" id="Phobius"/>
    </source>
</evidence>
<feature type="domain" description="CorA-like transporter" evidence="6">
    <location>
        <begin position="161"/>
        <end position="204"/>
    </location>
</feature>
<keyword evidence="2 5" id="KW-0812">Transmembrane</keyword>
<dbReference type="EMBL" id="JBHFEH010000071">
    <property type="protein sequence ID" value="KAL2049117.1"/>
    <property type="molecule type" value="Genomic_DNA"/>
</dbReference>
<feature type="domain" description="CorA-like transporter" evidence="6">
    <location>
        <begin position="40"/>
        <end position="139"/>
    </location>
</feature>
<dbReference type="Proteomes" id="UP001590951">
    <property type="component" value="Unassembled WGS sequence"/>
</dbReference>
<feature type="transmembrane region" description="Helical" evidence="5">
    <location>
        <begin position="428"/>
        <end position="448"/>
    </location>
</feature>
<comment type="caution">
    <text evidence="7">The sequence shown here is derived from an EMBL/GenBank/DDBJ whole genome shotgun (WGS) entry which is preliminary data.</text>
</comment>
<dbReference type="InterPro" id="IPR058257">
    <property type="entry name" value="CorA-like_dom"/>
</dbReference>
<evidence type="ECO:0000256" key="2">
    <source>
        <dbReference type="ARBA" id="ARBA00022692"/>
    </source>
</evidence>
<comment type="subcellular location">
    <subcellularLocation>
        <location evidence="1">Membrane</location>
        <topology evidence="1">Multi-pass membrane protein</topology>
    </subcellularLocation>
</comment>
<dbReference type="InterPro" id="IPR045863">
    <property type="entry name" value="CorA_TM1_TM2"/>
</dbReference>
<sequence>MTTFKEKVLELGSTTHNFPLPSYSLIGEADDTWSQLASMKVFKPASSALSLDLLDIVPSDSQPCGRTTRTFNDTEEFIDYLNHSPINGGLRSISICQKNSWASLKICQPMLESIMRKHDIMPEFLETVRCFHDKTCNVEEAFGGSSWKRCTPLRKELTFVMKYPEHNGRTDGADPWSIRQTGVYQSFDTAKKTSIWILLNPRENTVAENRTKGLLNTQDGFSDPQGQPPLLGLIVLSIYLNNWRTYMTYYEKEELRMSGIVISAVIDEKLQFSHSTLSQLRRLEARLLLLSPIFQSLIQAIHLLEAFNDSLQDYGSVSDKAQKATQEILQNYNNIAIAYSQNATFILNKIRGTAQLLSDTLNLKHQQTSQTISKNTLALNDMAVKDSATIRVITVVTLLFLPAQFIATLFGMQFFSTDSSGTSMVSSSSLWIFFAIATPFTLATFGYWKWMERKQRLKAKLDELGQKC</sequence>
<evidence type="ECO:0000256" key="4">
    <source>
        <dbReference type="ARBA" id="ARBA00023136"/>
    </source>
</evidence>
<evidence type="ECO:0000313" key="8">
    <source>
        <dbReference type="Proteomes" id="UP001590951"/>
    </source>
</evidence>
<accession>A0ABR4ATT5</accession>
<protein>
    <recommendedName>
        <fullName evidence="6">CorA-like transporter domain-containing protein</fullName>
    </recommendedName>
</protein>
<evidence type="ECO:0000313" key="7">
    <source>
        <dbReference type="EMBL" id="KAL2049117.1"/>
    </source>
</evidence>
<feature type="transmembrane region" description="Helical" evidence="5">
    <location>
        <begin position="392"/>
        <end position="416"/>
    </location>
</feature>
<evidence type="ECO:0000259" key="6">
    <source>
        <dbReference type="Pfam" id="PF26616"/>
    </source>
</evidence>
<keyword evidence="3 5" id="KW-1133">Transmembrane helix</keyword>
<dbReference type="Gene3D" id="1.20.58.340">
    <property type="entry name" value="Magnesium transport protein CorA, transmembrane region"/>
    <property type="match status" value="1"/>
</dbReference>
<keyword evidence="4 5" id="KW-0472">Membrane</keyword>
<keyword evidence="8" id="KW-1185">Reference proteome</keyword>
<reference evidence="7 8" key="1">
    <citation type="submission" date="2024-09" db="EMBL/GenBank/DDBJ databases">
        <title>Rethinking Asexuality: The Enigmatic Case of Functional Sexual Genes in Lepraria (Stereocaulaceae).</title>
        <authorList>
            <person name="Doellman M."/>
            <person name="Sun Y."/>
            <person name="Barcenas-Pena A."/>
            <person name="Lumbsch H.T."/>
            <person name="Grewe F."/>
        </authorList>
    </citation>
    <scope>NUCLEOTIDE SEQUENCE [LARGE SCALE GENOMIC DNA]</scope>
    <source>
        <strain evidence="7 8">Grewe 0041</strain>
    </source>
</reference>
<gene>
    <name evidence="7" type="ORF">ABVK25_010629</name>
</gene>